<keyword evidence="3" id="KW-1185">Reference proteome</keyword>
<dbReference type="Proteomes" id="UP001165427">
    <property type="component" value="Unassembled WGS sequence"/>
</dbReference>
<gene>
    <name evidence="2" type="ORF">MRX98_15915</name>
</gene>
<evidence type="ECO:0000313" key="3">
    <source>
        <dbReference type="Proteomes" id="UP001165427"/>
    </source>
</evidence>
<name>A0AA41R6H3_9BACT</name>
<accession>A0AA41R6H3</accession>
<comment type="caution">
    <text evidence="2">The sequence shown here is derived from an EMBL/GenBank/DDBJ whole genome shotgun (WGS) entry which is preliminary data.</text>
</comment>
<dbReference type="RefSeq" id="WP_246911944.1">
    <property type="nucleotide sequence ID" value="NZ_JALJRB010000020.1"/>
</dbReference>
<dbReference type="PANTHER" id="PTHR34408:SF1">
    <property type="entry name" value="GLYCOSYL HYDROLASE FAMILY 19 DOMAIN-CONTAINING PROTEIN HI_1415"/>
    <property type="match status" value="1"/>
</dbReference>
<dbReference type="SMART" id="SM00287">
    <property type="entry name" value="SH3b"/>
    <property type="match status" value="1"/>
</dbReference>
<dbReference type="Pfam" id="PF06347">
    <property type="entry name" value="SH3_4"/>
    <property type="match status" value="2"/>
</dbReference>
<dbReference type="InterPro" id="IPR052354">
    <property type="entry name" value="Cell_Wall_Dynamics_Protein"/>
</dbReference>
<dbReference type="PROSITE" id="PS51781">
    <property type="entry name" value="SH3B"/>
    <property type="match status" value="1"/>
</dbReference>
<dbReference type="EMBL" id="JALJRB010000020">
    <property type="protein sequence ID" value="MCJ8502070.1"/>
    <property type="molecule type" value="Genomic_DNA"/>
</dbReference>
<organism evidence="2 3">
    <name type="scientific">Desulfatitalea alkaliphila</name>
    <dbReference type="NCBI Taxonomy" id="2929485"/>
    <lineage>
        <taxon>Bacteria</taxon>
        <taxon>Pseudomonadati</taxon>
        <taxon>Thermodesulfobacteriota</taxon>
        <taxon>Desulfobacteria</taxon>
        <taxon>Desulfobacterales</taxon>
        <taxon>Desulfosarcinaceae</taxon>
        <taxon>Desulfatitalea</taxon>
    </lineage>
</organism>
<proteinExistence type="predicted"/>
<protein>
    <submittedName>
        <fullName evidence="2">SH3 domain-containing protein</fullName>
    </submittedName>
</protein>
<feature type="domain" description="SH3b" evidence="1">
    <location>
        <begin position="105"/>
        <end position="165"/>
    </location>
</feature>
<evidence type="ECO:0000259" key="1">
    <source>
        <dbReference type="PROSITE" id="PS51781"/>
    </source>
</evidence>
<dbReference type="InterPro" id="IPR010466">
    <property type="entry name" value="DUF1058"/>
</dbReference>
<reference evidence="2" key="1">
    <citation type="submission" date="2022-04" db="EMBL/GenBank/DDBJ databases">
        <title>Desulfatitalea alkaliphila sp. nov., a novel anaerobic sulfate-reducing bacterium isolated from terrestrial mud volcano, Taman Peninsula, Russia.</title>
        <authorList>
            <person name="Khomyakova M.A."/>
            <person name="Merkel A.Y."/>
            <person name="Slobodkin A.I."/>
        </authorList>
    </citation>
    <scope>NUCLEOTIDE SEQUENCE</scope>
    <source>
        <strain evidence="2">M08but</strain>
    </source>
</reference>
<sequence length="165" mass="18321">MTSALPLSVDLSGRVRQRRRRLWQAMAIALSALFFFAGMAQAAERLAVSADIANIRSGPGVGKDLLWQVEKYHPVLVVERRDGWVRFKDFEGDEGWISAALLDDTPSVIVKVNRCNVRGGPGTAHPVRFTAERGIPFKVLGTQGDWIEVVHADGDRGWVLNTLIW</sequence>
<dbReference type="PANTHER" id="PTHR34408">
    <property type="entry name" value="FAMILY PROTEIN, PUTATIVE-RELATED"/>
    <property type="match status" value="1"/>
</dbReference>
<dbReference type="Gene3D" id="2.30.30.40">
    <property type="entry name" value="SH3 Domains"/>
    <property type="match status" value="2"/>
</dbReference>
<dbReference type="AlphaFoldDB" id="A0AA41R6H3"/>
<dbReference type="InterPro" id="IPR003646">
    <property type="entry name" value="SH3-like_bac-type"/>
</dbReference>
<evidence type="ECO:0000313" key="2">
    <source>
        <dbReference type="EMBL" id="MCJ8502070.1"/>
    </source>
</evidence>